<dbReference type="AlphaFoldDB" id="A0A150KII3"/>
<dbReference type="PATRIC" id="fig|1398.25.peg.26"/>
<dbReference type="RefSeq" id="WP_172967498.1">
    <property type="nucleotide sequence ID" value="NZ_LQYI01000010.1"/>
</dbReference>
<proteinExistence type="predicted"/>
<gene>
    <name evidence="2" type="ORF">B4099_1528</name>
</gene>
<feature type="compositionally biased region" description="Basic and acidic residues" evidence="1">
    <location>
        <begin position="22"/>
        <end position="36"/>
    </location>
</feature>
<protein>
    <submittedName>
        <fullName evidence="2">Uncharacterized protein</fullName>
    </submittedName>
</protein>
<accession>A0A150KII3</accession>
<evidence type="ECO:0000256" key="1">
    <source>
        <dbReference type="SAM" id="MobiDB-lite"/>
    </source>
</evidence>
<reference evidence="2 3" key="1">
    <citation type="submission" date="2016-01" db="EMBL/GenBank/DDBJ databases">
        <title>Genome Sequences of Twelve Sporeforming Bacillus Species Isolated from Foods.</title>
        <authorList>
            <person name="Berendsen E.M."/>
            <person name="Wells-Bennik M.H."/>
            <person name="Krawcyk A.O."/>
            <person name="De Jong A."/>
            <person name="Holsappel S."/>
            <person name="Eijlander R.T."/>
            <person name="Kuipers O.P."/>
        </authorList>
    </citation>
    <scope>NUCLEOTIDE SEQUENCE [LARGE SCALE GENOMIC DNA]</scope>
    <source>
        <strain evidence="2 3">B4099</strain>
    </source>
</reference>
<organism evidence="2 3">
    <name type="scientific">Heyndrickxia coagulans</name>
    <name type="common">Weizmannia coagulans</name>
    <dbReference type="NCBI Taxonomy" id="1398"/>
    <lineage>
        <taxon>Bacteria</taxon>
        <taxon>Bacillati</taxon>
        <taxon>Bacillota</taxon>
        <taxon>Bacilli</taxon>
        <taxon>Bacillales</taxon>
        <taxon>Bacillaceae</taxon>
        <taxon>Heyndrickxia</taxon>
    </lineage>
</organism>
<evidence type="ECO:0000313" key="2">
    <source>
        <dbReference type="EMBL" id="KYC73170.1"/>
    </source>
</evidence>
<dbReference type="Proteomes" id="UP000075304">
    <property type="component" value="Unassembled WGS sequence"/>
</dbReference>
<sequence>MEEKKDQHEPTIATGIDDKEELDQKATPEEIAKGEYTRVTTLSLDETDPS</sequence>
<dbReference type="EMBL" id="LQYI01000010">
    <property type="protein sequence ID" value="KYC73170.1"/>
    <property type="molecule type" value="Genomic_DNA"/>
</dbReference>
<comment type="caution">
    <text evidence="2">The sequence shown here is derived from an EMBL/GenBank/DDBJ whole genome shotgun (WGS) entry which is preliminary data.</text>
</comment>
<evidence type="ECO:0000313" key="3">
    <source>
        <dbReference type="Proteomes" id="UP000075304"/>
    </source>
</evidence>
<feature type="region of interest" description="Disordered" evidence="1">
    <location>
        <begin position="1"/>
        <end position="50"/>
    </location>
</feature>
<name>A0A150KII3_HEYCO</name>